<dbReference type="RefSeq" id="XP_041230681.1">
    <property type="nucleotide sequence ID" value="XM_041366359.1"/>
</dbReference>
<dbReference type="Proteomes" id="UP001195769">
    <property type="component" value="Unassembled WGS sequence"/>
</dbReference>
<reference evidence="2" key="1">
    <citation type="journal article" date="2020" name="New Phytol.">
        <title>Comparative genomics reveals dynamic genome evolution in host specialist ectomycorrhizal fungi.</title>
        <authorList>
            <person name="Lofgren L.A."/>
            <person name="Nguyen N.H."/>
            <person name="Vilgalys R."/>
            <person name="Ruytinx J."/>
            <person name="Liao H.L."/>
            <person name="Branco S."/>
            <person name="Kuo A."/>
            <person name="LaButti K."/>
            <person name="Lipzen A."/>
            <person name="Andreopoulos W."/>
            <person name="Pangilinan J."/>
            <person name="Riley R."/>
            <person name="Hundley H."/>
            <person name="Na H."/>
            <person name="Barry K."/>
            <person name="Grigoriev I.V."/>
            <person name="Stajich J.E."/>
            <person name="Kennedy P.G."/>
        </authorList>
    </citation>
    <scope>NUCLEOTIDE SEQUENCE</scope>
    <source>
        <strain evidence="2">FC203</strain>
    </source>
</reference>
<accession>A0AAD4EFE2</accession>
<feature type="region of interest" description="Disordered" evidence="1">
    <location>
        <begin position="355"/>
        <end position="411"/>
    </location>
</feature>
<keyword evidence="3" id="KW-1185">Reference proteome</keyword>
<feature type="compositionally biased region" description="Polar residues" evidence="1">
    <location>
        <begin position="39"/>
        <end position="55"/>
    </location>
</feature>
<dbReference type="EMBL" id="JABBWK010000008">
    <property type="protein sequence ID" value="KAG1905106.1"/>
    <property type="molecule type" value="Genomic_DNA"/>
</dbReference>
<comment type="caution">
    <text evidence="2">The sequence shown here is derived from an EMBL/GenBank/DDBJ whole genome shotgun (WGS) entry which is preliminary data.</text>
</comment>
<feature type="region of interest" description="Disordered" evidence="1">
    <location>
        <begin position="1"/>
        <end position="117"/>
    </location>
</feature>
<evidence type="ECO:0000313" key="2">
    <source>
        <dbReference type="EMBL" id="KAG1905106.1"/>
    </source>
</evidence>
<evidence type="ECO:0000256" key="1">
    <source>
        <dbReference type="SAM" id="MobiDB-lite"/>
    </source>
</evidence>
<evidence type="ECO:0000313" key="3">
    <source>
        <dbReference type="Proteomes" id="UP001195769"/>
    </source>
</evidence>
<feature type="compositionally biased region" description="Polar residues" evidence="1">
    <location>
        <begin position="74"/>
        <end position="83"/>
    </location>
</feature>
<organism evidence="2 3">
    <name type="scientific">Suillus fuscotomentosus</name>
    <dbReference type="NCBI Taxonomy" id="1912939"/>
    <lineage>
        <taxon>Eukaryota</taxon>
        <taxon>Fungi</taxon>
        <taxon>Dikarya</taxon>
        <taxon>Basidiomycota</taxon>
        <taxon>Agaricomycotina</taxon>
        <taxon>Agaricomycetes</taxon>
        <taxon>Agaricomycetidae</taxon>
        <taxon>Boletales</taxon>
        <taxon>Suillineae</taxon>
        <taxon>Suillaceae</taxon>
        <taxon>Suillus</taxon>
    </lineage>
</organism>
<dbReference type="GeneID" id="64660657"/>
<proteinExistence type="predicted"/>
<gene>
    <name evidence="2" type="ORF">F5891DRAFT_1183819</name>
</gene>
<sequence>MLLQRYPVRSNSNSRSTCASRSANGMLAPPTAVPRGRSCSISSTRNNSQPPSVSRSAGHISRAHSPLSHAITINHASPGQTDVPSRRCASPNDSLDEPISAGVRRQRSSSTDCNDPSMFTPGLTKRLKLYTMKVAEERGVDKDHLVDFTGGIAYMLIDLKATMMLFSAANRKSLLAEIKELIESKDFKSGLQNRLTACVLSPNLTAYVNDTLEHVMEFIKKNSEIFKVPPFLFEDIELTAQLSTLVSEALSCIRGNVKAKLMSSIIKRLSIIDTARSLAHGCLEVDALHWNRYAFLRRCLRIFLIGTGNYKTIPLQDIYSPSLLPSLHRDLRVKVGDALGINVGLDDFDSDPIVEGGGQVDENGADGMGGIEGSMNGANAEDGRTDLNINHDGPGDGDEDEPERDLSGVAEKEKYELDPNDSGFRGNGKRTIFTSSKFWRFVDASLEGVRKMGKAEAEELGDGTPAENIVRNILVEYFQQDLAEFPGKRSVPKLLSVANPQWQTKIQTDLLW</sequence>
<dbReference type="AlphaFoldDB" id="A0AAD4EFE2"/>
<feature type="compositionally biased region" description="Polar residues" evidence="1">
    <location>
        <begin position="9"/>
        <end position="23"/>
    </location>
</feature>
<name>A0AAD4EFE2_9AGAM</name>
<protein>
    <submittedName>
        <fullName evidence="2">Uncharacterized protein</fullName>
    </submittedName>
</protein>